<keyword evidence="6 9" id="KW-0812">Transmembrane</keyword>
<comment type="pathway">
    <text evidence="2 9">Cofactor biosynthesis; adenosylcobalamin biosynthesis.</text>
</comment>
<dbReference type="HAMAP" id="MF_00024">
    <property type="entry name" value="CobD_CbiB"/>
    <property type="match status" value="1"/>
</dbReference>
<sequence length="298" mass="30698">MRQRLHDRIGIALGALADGVFGDPRRGHPVALFGTGVSAVEKRVYRDDRVRGAVFASGWIGVGVVAGSIARRGGAVGVAAATFTSLGGTSLCRVGDDIADALDTGDVETARVLVSGLVGRDPSRLDEAGICRAAVESIAENTSDATVAPLLWGAAAGAPGMLGYRAANTLDAMVGYRSDRYRRFGWAAARLDDAANLVPARATAVLVAAVSGRPRQTWTAVRRDAAAHPSPNAGVVEAAFAGALDISLGGRTEYSHGVEDRPRLGDGPAPLAADLRRAVALSRSVQRAAALLAVIGRM</sequence>
<evidence type="ECO:0000313" key="11">
    <source>
        <dbReference type="Proteomes" id="UP000551501"/>
    </source>
</evidence>
<organism evidence="10 11">
    <name type="scientific">Gordonia humi</name>
    <dbReference type="NCBI Taxonomy" id="686429"/>
    <lineage>
        <taxon>Bacteria</taxon>
        <taxon>Bacillati</taxon>
        <taxon>Actinomycetota</taxon>
        <taxon>Actinomycetes</taxon>
        <taxon>Mycobacteriales</taxon>
        <taxon>Gordoniaceae</taxon>
        <taxon>Gordonia</taxon>
    </lineage>
</organism>
<comment type="function">
    <text evidence="9">Converts cobyric acid to cobinamide by the addition of aminopropanol on the F carboxylic group.</text>
</comment>
<gene>
    <name evidence="9" type="primary">cobD</name>
    <name evidence="10" type="ORF">BKA16_003535</name>
</gene>
<dbReference type="GO" id="GO:0009236">
    <property type="term" value="P:cobalamin biosynthetic process"/>
    <property type="evidence" value="ECO:0007669"/>
    <property type="project" value="UniProtKB-UniRule"/>
</dbReference>
<comment type="caution">
    <text evidence="10">The sequence shown here is derived from an EMBL/GenBank/DDBJ whole genome shotgun (WGS) entry which is preliminary data.</text>
</comment>
<dbReference type="InterPro" id="IPR004485">
    <property type="entry name" value="Cobalamin_biosynth_CobD/CbiB"/>
</dbReference>
<keyword evidence="5 9" id="KW-0169">Cobalamin biosynthesis</keyword>
<evidence type="ECO:0000256" key="8">
    <source>
        <dbReference type="ARBA" id="ARBA00023136"/>
    </source>
</evidence>
<protein>
    <recommendedName>
        <fullName evidence="9">Cobalamin biosynthesis protein CobD</fullName>
    </recommendedName>
</protein>
<comment type="subcellular location">
    <subcellularLocation>
        <location evidence="1 9">Cell membrane</location>
        <topology evidence="1 9">Multi-pass membrane protein</topology>
    </subcellularLocation>
</comment>
<keyword evidence="7 9" id="KW-1133">Transmembrane helix</keyword>
<dbReference type="GO" id="GO:0015420">
    <property type="term" value="F:ABC-type vitamin B12 transporter activity"/>
    <property type="evidence" value="ECO:0007669"/>
    <property type="project" value="UniProtKB-UniRule"/>
</dbReference>
<evidence type="ECO:0000256" key="1">
    <source>
        <dbReference type="ARBA" id="ARBA00004651"/>
    </source>
</evidence>
<name>A0A840F3C2_9ACTN</name>
<evidence type="ECO:0000256" key="7">
    <source>
        <dbReference type="ARBA" id="ARBA00022989"/>
    </source>
</evidence>
<evidence type="ECO:0000256" key="3">
    <source>
        <dbReference type="ARBA" id="ARBA00006263"/>
    </source>
</evidence>
<comment type="similarity">
    <text evidence="3 9">Belongs to the CobD/CbiB family.</text>
</comment>
<evidence type="ECO:0000256" key="6">
    <source>
        <dbReference type="ARBA" id="ARBA00022692"/>
    </source>
</evidence>
<dbReference type="GO" id="GO:0048472">
    <property type="term" value="F:threonine-phosphate decarboxylase activity"/>
    <property type="evidence" value="ECO:0007669"/>
    <property type="project" value="InterPro"/>
</dbReference>
<dbReference type="PANTHER" id="PTHR34308">
    <property type="entry name" value="COBALAMIN BIOSYNTHESIS PROTEIN CBIB"/>
    <property type="match status" value="1"/>
</dbReference>
<proteinExistence type="inferred from homology"/>
<dbReference type="GO" id="GO:0016874">
    <property type="term" value="F:ligase activity"/>
    <property type="evidence" value="ECO:0007669"/>
    <property type="project" value="UniProtKB-KW"/>
</dbReference>
<dbReference type="AlphaFoldDB" id="A0A840F3C2"/>
<keyword evidence="4 9" id="KW-1003">Cell membrane</keyword>
<keyword evidence="10" id="KW-0436">Ligase</keyword>
<keyword evidence="11" id="KW-1185">Reference proteome</keyword>
<dbReference type="NCBIfam" id="NF002276">
    <property type="entry name" value="PRK01209.1-4"/>
    <property type="match status" value="1"/>
</dbReference>
<reference evidence="10 11" key="1">
    <citation type="submission" date="2020-08" db="EMBL/GenBank/DDBJ databases">
        <title>Sequencing the genomes of 1000 actinobacteria strains.</title>
        <authorList>
            <person name="Klenk H.-P."/>
        </authorList>
    </citation>
    <scope>NUCLEOTIDE SEQUENCE [LARGE SCALE GENOMIC DNA]</scope>
    <source>
        <strain evidence="10 11">DSM 45298</strain>
    </source>
</reference>
<dbReference type="UniPathway" id="UPA00148"/>
<dbReference type="Pfam" id="PF03186">
    <property type="entry name" value="CobD_Cbib"/>
    <property type="match status" value="1"/>
</dbReference>
<keyword evidence="8 9" id="KW-0472">Membrane</keyword>
<evidence type="ECO:0000256" key="4">
    <source>
        <dbReference type="ARBA" id="ARBA00022475"/>
    </source>
</evidence>
<evidence type="ECO:0000256" key="9">
    <source>
        <dbReference type="HAMAP-Rule" id="MF_00024"/>
    </source>
</evidence>
<evidence type="ECO:0000256" key="5">
    <source>
        <dbReference type="ARBA" id="ARBA00022573"/>
    </source>
</evidence>
<dbReference type="GO" id="GO:0005886">
    <property type="term" value="C:plasma membrane"/>
    <property type="evidence" value="ECO:0007669"/>
    <property type="project" value="UniProtKB-SubCell"/>
</dbReference>
<dbReference type="PANTHER" id="PTHR34308:SF1">
    <property type="entry name" value="COBALAMIN BIOSYNTHESIS PROTEIN CBIB"/>
    <property type="match status" value="1"/>
</dbReference>
<evidence type="ECO:0000313" key="10">
    <source>
        <dbReference type="EMBL" id="MBB4136983.1"/>
    </source>
</evidence>
<dbReference type="RefSeq" id="WP_183371890.1">
    <property type="nucleotide sequence ID" value="NZ_JACIFP010000001.1"/>
</dbReference>
<accession>A0A840F3C2</accession>
<dbReference type="EMBL" id="JACIFP010000001">
    <property type="protein sequence ID" value="MBB4136983.1"/>
    <property type="molecule type" value="Genomic_DNA"/>
</dbReference>
<dbReference type="Proteomes" id="UP000551501">
    <property type="component" value="Unassembled WGS sequence"/>
</dbReference>
<dbReference type="NCBIfam" id="TIGR00380">
    <property type="entry name" value="cobal_cbiB"/>
    <property type="match status" value="1"/>
</dbReference>
<evidence type="ECO:0000256" key="2">
    <source>
        <dbReference type="ARBA" id="ARBA00004953"/>
    </source>
</evidence>